<protein>
    <recommendedName>
        <fullName evidence="4">YeeE/YedE family protein</fullName>
    </recommendedName>
</protein>
<name>A0ABD6XJV6_ENTAG</name>
<dbReference type="AlphaFoldDB" id="A0ABD6XJV6"/>
<gene>
    <name evidence="2" type="ORF">C7430_1175</name>
</gene>
<dbReference type="Proteomes" id="UP000245996">
    <property type="component" value="Unassembled WGS sequence"/>
</dbReference>
<evidence type="ECO:0000313" key="3">
    <source>
        <dbReference type="Proteomes" id="UP000245996"/>
    </source>
</evidence>
<reference evidence="2 3" key="1">
    <citation type="submission" date="2018-05" db="EMBL/GenBank/DDBJ databases">
        <title>Genomic Encyclopedia of Type Strains, Phase IV (KMG-V): Genome sequencing to study the core and pangenomes of soil and plant-associated prokaryotes.</title>
        <authorList>
            <person name="Whitman W."/>
        </authorList>
    </citation>
    <scope>NUCLEOTIDE SEQUENCE [LARGE SCALE GENOMIC DNA]</scope>
    <source>
        <strain evidence="2 3">PNG 92-11</strain>
    </source>
</reference>
<dbReference type="InterPro" id="IPR046513">
    <property type="entry name" value="DUF6691"/>
</dbReference>
<feature type="transmembrane region" description="Helical" evidence="1">
    <location>
        <begin position="82"/>
        <end position="100"/>
    </location>
</feature>
<keyword evidence="1" id="KW-0472">Membrane</keyword>
<evidence type="ECO:0008006" key="4">
    <source>
        <dbReference type="Google" id="ProtNLM"/>
    </source>
</evidence>
<proteinExistence type="predicted"/>
<organism evidence="2 3">
    <name type="scientific">Enterobacter agglomerans</name>
    <name type="common">Erwinia herbicola</name>
    <name type="synonym">Pantoea agglomerans</name>
    <dbReference type="NCBI Taxonomy" id="549"/>
    <lineage>
        <taxon>Bacteria</taxon>
        <taxon>Pseudomonadati</taxon>
        <taxon>Pseudomonadota</taxon>
        <taxon>Gammaproteobacteria</taxon>
        <taxon>Enterobacterales</taxon>
        <taxon>Erwiniaceae</taxon>
        <taxon>Pantoea</taxon>
        <taxon>Pantoea agglomerans group</taxon>
    </lineage>
</organism>
<dbReference type="Pfam" id="PF20398">
    <property type="entry name" value="DUF6691"/>
    <property type="match status" value="1"/>
</dbReference>
<feature type="transmembrane region" description="Helical" evidence="1">
    <location>
        <begin position="106"/>
        <end position="130"/>
    </location>
</feature>
<feature type="transmembrane region" description="Helical" evidence="1">
    <location>
        <begin position="41"/>
        <end position="61"/>
    </location>
</feature>
<evidence type="ECO:0000256" key="1">
    <source>
        <dbReference type="SAM" id="Phobius"/>
    </source>
</evidence>
<evidence type="ECO:0000313" key="2">
    <source>
        <dbReference type="EMBL" id="PWJ73878.1"/>
    </source>
</evidence>
<sequence length="137" mass="14477">MQILFSMISGLIFGLGLLISGMTQPEKVVGFLDISRLWDPSLLFVMAGAISVSFFAFRRAGKGAQPMYAETISLPVAGRVDMRLVAGAVLFGAGWGLAGICPGPALVLLGSANLKGAVFFIAMLAGMYIFQRAESRT</sequence>
<keyword evidence="1" id="KW-0812">Transmembrane</keyword>
<accession>A0ABD6XJV6</accession>
<keyword evidence="1" id="KW-1133">Transmembrane helix</keyword>
<dbReference type="RefSeq" id="WP_089562426.1">
    <property type="nucleotide sequence ID" value="NZ_CP059090.1"/>
</dbReference>
<comment type="caution">
    <text evidence="2">The sequence shown here is derived from an EMBL/GenBank/DDBJ whole genome shotgun (WGS) entry which is preliminary data.</text>
</comment>
<dbReference type="EMBL" id="QGHE01000017">
    <property type="protein sequence ID" value="PWJ73878.1"/>
    <property type="molecule type" value="Genomic_DNA"/>
</dbReference>